<gene>
    <name evidence="2" type="ORF">PHLCEN_2v5183</name>
</gene>
<evidence type="ECO:0000313" key="3">
    <source>
        <dbReference type="Proteomes" id="UP000186601"/>
    </source>
</evidence>
<accession>A0A2R6P8V4</accession>
<dbReference type="EMBL" id="MLYV02000514">
    <property type="protein sequence ID" value="PSR87366.1"/>
    <property type="molecule type" value="Genomic_DNA"/>
</dbReference>
<dbReference type="Proteomes" id="UP000186601">
    <property type="component" value="Unassembled WGS sequence"/>
</dbReference>
<name>A0A2R6P8V4_9APHY</name>
<evidence type="ECO:0000313" key="2">
    <source>
        <dbReference type="EMBL" id="PSR87366.1"/>
    </source>
</evidence>
<organism evidence="2 3">
    <name type="scientific">Hermanssonia centrifuga</name>
    <dbReference type="NCBI Taxonomy" id="98765"/>
    <lineage>
        <taxon>Eukaryota</taxon>
        <taxon>Fungi</taxon>
        <taxon>Dikarya</taxon>
        <taxon>Basidiomycota</taxon>
        <taxon>Agaricomycotina</taxon>
        <taxon>Agaricomycetes</taxon>
        <taxon>Polyporales</taxon>
        <taxon>Meruliaceae</taxon>
        <taxon>Hermanssonia</taxon>
    </lineage>
</organism>
<proteinExistence type="predicted"/>
<feature type="region of interest" description="Disordered" evidence="1">
    <location>
        <begin position="61"/>
        <end position="90"/>
    </location>
</feature>
<sequence length="90" mass="10103">MLDECGGLTETKLEVDLELGPCGIETDERDTNDEDMDREDIVDVVNVILWLLEIGRLVEVEDIENGREEEPELGSESGREIDSDIDPEVV</sequence>
<comment type="caution">
    <text evidence="2">The sequence shown here is derived from an EMBL/GenBank/DDBJ whole genome shotgun (WGS) entry which is preliminary data.</text>
</comment>
<dbReference type="AlphaFoldDB" id="A0A2R6P8V4"/>
<reference evidence="2 3" key="1">
    <citation type="submission" date="2018-02" db="EMBL/GenBank/DDBJ databases">
        <title>Genome sequence of the basidiomycete white-rot fungus Phlebia centrifuga.</title>
        <authorList>
            <person name="Granchi Z."/>
            <person name="Peng M."/>
            <person name="de Vries R.P."/>
            <person name="Hilden K."/>
            <person name="Makela M.R."/>
            <person name="Grigoriev I."/>
            <person name="Riley R."/>
        </authorList>
    </citation>
    <scope>NUCLEOTIDE SEQUENCE [LARGE SCALE GENOMIC DNA]</scope>
    <source>
        <strain evidence="2 3">FBCC195</strain>
    </source>
</reference>
<evidence type="ECO:0000256" key="1">
    <source>
        <dbReference type="SAM" id="MobiDB-lite"/>
    </source>
</evidence>
<keyword evidence="3" id="KW-1185">Reference proteome</keyword>
<protein>
    <submittedName>
        <fullName evidence="2">Uncharacterized protein</fullName>
    </submittedName>
</protein>